<keyword evidence="3" id="KW-1185">Reference proteome</keyword>
<organism evidence="2 3">
    <name type="scientific">Pseudomonas phage YH6</name>
    <dbReference type="NCBI Taxonomy" id="1566995"/>
    <lineage>
        <taxon>Viruses</taxon>
        <taxon>Duplodnaviria</taxon>
        <taxon>Heunggongvirae</taxon>
        <taxon>Uroviricota</taxon>
        <taxon>Caudoviricetes</taxon>
        <taxon>Schitoviridae</taxon>
        <taxon>Migulavirinae</taxon>
        <taxon>Litunavirus</taxon>
        <taxon>Litunavirus Yh6</taxon>
    </lineage>
</organism>
<dbReference type="KEGG" id="vg:24724907"/>
<dbReference type="EMBL" id="KM974184">
    <property type="protein sequence ID" value="AIX13163.1"/>
    <property type="molecule type" value="Genomic_DNA"/>
</dbReference>
<proteinExistence type="predicted"/>
<keyword evidence="1" id="KW-0472">Membrane</keyword>
<dbReference type="GeneID" id="24724907"/>
<name>A0A0A0YXM4_9CAUD</name>
<sequence>MVAIACFVLIAICAYFFMVKCLASLACFGALFVLPGAEKIAALLGLVWNVFWAVVWCSAISFLFHLP</sequence>
<keyword evidence="1" id="KW-0812">Transmembrane</keyword>
<keyword evidence="1" id="KW-1133">Transmembrane helix</keyword>
<dbReference type="Proteomes" id="UP000030328">
    <property type="component" value="Segment"/>
</dbReference>
<evidence type="ECO:0000313" key="2">
    <source>
        <dbReference type="EMBL" id="AIX13163.1"/>
    </source>
</evidence>
<feature type="transmembrane region" description="Helical" evidence="1">
    <location>
        <begin position="7"/>
        <end position="34"/>
    </location>
</feature>
<gene>
    <name evidence="2" type="ORF">YH6_010</name>
</gene>
<dbReference type="OrthoDB" id="23730at10239"/>
<accession>A0A0A0YXM4</accession>
<evidence type="ECO:0000313" key="3">
    <source>
        <dbReference type="Proteomes" id="UP000030328"/>
    </source>
</evidence>
<reference evidence="2 3" key="1">
    <citation type="submission" date="2014-10" db="EMBL/GenBank/DDBJ databases">
        <authorList>
            <person name="Yang M."/>
            <person name="Han W."/>
        </authorList>
    </citation>
    <scope>NUCLEOTIDE SEQUENCE [LARGE SCALE GENOMIC DNA]</scope>
</reference>
<dbReference type="RefSeq" id="YP_009152510.1">
    <property type="nucleotide sequence ID" value="NC_027388.1"/>
</dbReference>
<feature type="transmembrane region" description="Helical" evidence="1">
    <location>
        <begin position="40"/>
        <end position="64"/>
    </location>
</feature>
<evidence type="ECO:0000256" key="1">
    <source>
        <dbReference type="SAM" id="Phobius"/>
    </source>
</evidence>
<protein>
    <submittedName>
        <fullName evidence="2">Uncharacterized protein</fullName>
    </submittedName>
</protein>